<comment type="caution">
    <text evidence="2">The sequence shown here is derived from an EMBL/GenBank/DDBJ whole genome shotgun (WGS) entry which is preliminary data.</text>
</comment>
<gene>
    <name evidence="2" type="ORF">OSTQU699_LOCUS763</name>
</gene>
<evidence type="ECO:0000313" key="2">
    <source>
        <dbReference type="EMBL" id="CAD7695402.1"/>
    </source>
</evidence>
<dbReference type="AlphaFoldDB" id="A0A8S1IKS1"/>
<reference evidence="2" key="1">
    <citation type="submission" date="2020-12" db="EMBL/GenBank/DDBJ databases">
        <authorList>
            <person name="Iha C."/>
        </authorList>
    </citation>
    <scope>NUCLEOTIDE SEQUENCE</scope>
</reference>
<dbReference type="EMBL" id="CAJHUC010000339">
    <property type="protein sequence ID" value="CAD7695402.1"/>
    <property type="molecule type" value="Genomic_DNA"/>
</dbReference>
<evidence type="ECO:0008006" key="4">
    <source>
        <dbReference type="Google" id="ProtNLM"/>
    </source>
</evidence>
<proteinExistence type="predicted"/>
<accession>A0A8S1IKS1</accession>
<organism evidence="2 3">
    <name type="scientific">Ostreobium quekettii</name>
    <dbReference type="NCBI Taxonomy" id="121088"/>
    <lineage>
        <taxon>Eukaryota</taxon>
        <taxon>Viridiplantae</taxon>
        <taxon>Chlorophyta</taxon>
        <taxon>core chlorophytes</taxon>
        <taxon>Ulvophyceae</taxon>
        <taxon>TCBD clade</taxon>
        <taxon>Bryopsidales</taxon>
        <taxon>Ostreobineae</taxon>
        <taxon>Ostreobiaceae</taxon>
        <taxon>Ostreobium</taxon>
    </lineage>
</organism>
<dbReference type="Proteomes" id="UP000708148">
    <property type="component" value="Unassembled WGS sequence"/>
</dbReference>
<keyword evidence="3" id="KW-1185">Reference proteome</keyword>
<evidence type="ECO:0000256" key="1">
    <source>
        <dbReference type="SAM" id="MobiDB-lite"/>
    </source>
</evidence>
<sequence>MASGQWGQREMAGQARQQLRTILRLAECVLEEFDGRVGPGGPGEDELIGRAERLREMREAVEGARERLTVLLRTCDEASRVDGAEAPQGDGTLDGELAGEREQETSEQAKVEALERRLEELKEEVRKKNRMVKGMIDLLRNMCNDFVMWDCCGKMSSAAK</sequence>
<name>A0A8S1IKS1_9CHLO</name>
<evidence type="ECO:0000313" key="3">
    <source>
        <dbReference type="Proteomes" id="UP000708148"/>
    </source>
</evidence>
<feature type="compositionally biased region" description="Basic and acidic residues" evidence="1">
    <location>
        <begin position="98"/>
        <end position="110"/>
    </location>
</feature>
<protein>
    <recommendedName>
        <fullName evidence="4">Mediator of RNA polymerase II transcription subunit 30</fullName>
    </recommendedName>
</protein>
<feature type="region of interest" description="Disordered" evidence="1">
    <location>
        <begin position="79"/>
        <end position="110"/>
    </location>
</feature>